<keyword evidence="10 12" id="KW-0472">Membrane</keyword>
<comment type="caution">
    <text evidence="12">Lacks conserved residue(s) required for the propagation of feature annotation.</text>
</comment>
<evidence type="ECO:0000256" key="3">
    <source>
        <dbReference type="ARBA" id="ARBA00017876"/>
    </source>
</evidence>
<evidence type="ECO:0000256" key="6">
    <source>
        <dbReference type="ARBA" id="ARBA00022692"/>
    </source>
</evidence>
<feature type="compositionally biased region" description="Low complexity" evidence="13">
    <location>
        <begin position="106"/>
        <end position="128"/>
    </location>
</feature>
<evidence type="ECO:0000256" key="7">
    <source>
        <dbReference type="ARBA" id="ARBA00022927"/>
    </source>
</evidence>
<comment type="similarity">
    <text evidence="2 12">Belongs to the SecG family.</text>
</comment>
<dbReference type="PANTHER" id="PTHR34182">
    <property type="entry name" value="PROTEIN-EXPORT MEMBRANE PROTEIN SECG"/>
    <property type="match status" value="1"/>
</dbReference>
<dbReference type="Proteomes" id="UP000435138">
    <property type="component" value="Unassembled WGS sequence"/>
</dbReference>
<keyword evidence="9 12" id="KW-0811">Translocation</keyword>
<evidence type="ECO:0000256" key="1">
    <source>
        <dbReference type="ARBA" id="ARBA00004651"/>
    </source>
</evidence>
<accession>A0A6A8A1Y6</accession>
<dbReference type="GO" id="GO:0015450">
    <property type="term" value="F:protein-transporting ATPase activity"/>
    <property type="evidence" value="ECO:0007669"/>
    <property type="project" value="UniProtKB-UniRule"/>
</dbReference>
<dbReference type="RefSeq" id="WP_153352170.1">
    <property type="nucleotide sequence ID" value="NZ_JAYKOO010000001.1"/>
</dbReference>
<sequence>MQTVLIVIHLLIVLALVGVVLIQRSEGGGLGVGGGSGFMSARGTANALTRTTAILATLFFITSLGLGILARYESRPTDILDRIPEQQRGTGTGILDSLGPAPATPPANNGVPSGAAPAAGNGAAAPAAPATPAPAPADPSAVPTGQ</sequence>
<dbReference type="NCBIfam" id="TIGR00810">
    <property type="entry name" value="secG"/>
    <property type="match status" value="1"/>
</dbReference>
<evidence type="ECO:0000256" key="12">
    <source>
        <dbReference type="RuleBase" id="RU365087"/>
    </source>
</evidence>
<dbReference type="EMBL" id="WIXI01000022">
    <property type="protein sequence ID" value="MQY44609.1"/>
    <property type="molecule type" value="Genomic_DNA"/>
</dbReference>
<keyword evidence="6 12" id="KW-0812">Transmembrane</keyword>
<comment type="caution">
    <text evidence="14">The sequence shown here is derived from an EMBL/GenBank/DDBJ whole genome shotgun (WGS) entry which is preliminary data.</text>
</comment>
<keyword evidence="15" id="KW-1185">Reference proteome</keyword>
<comment type="function">
    <text evidence="11 12">Involved in protein export. Participates in an early event of protein translocation.</text>
</comment>
<keyword evidence="4 12" id="KW-0813">Transport</keyword>
<evidence type="ECO:0000256" key="10">
    <source>
        <dbReference type="ARBA" id="ARBA00023136"/>
    </source>
</evidence>
<dbReference type="GO" id="GO:0043952">
    <property type="term" value="P:protein transport by the Sec complex"/>
    <property type="evidence" value="ECO:0007669"/>
    <property type="project" value="TreeGrafter"/>
</dbReference>
<keyword evidence="7 12" id="KW-0653">Protein transport</keyword>
<evidence type="ECO:0000313" key="14">
    <source>
        <dbReference type="EMBL" id="MQY44609.1"/>
    </source>
</evidence>
<gene>
    <name evidence="14" type="primary">secG</name>
    <name evidence="14" type="ORF">GAO09_00780</name>
</gene>
<dbReference type="PANTHER" id="PTHR34182:SF1">
    <property type="entry name" value="PROTEIN-EXPORT MEMBRANE PROTEIN SECG"/>
    <property type="match status" value="1"/>
</dbReference>
<keyword evidence="8 12" id="KW-1133">Transmembrane helix</keyword>
<evidence type="ECO:0000256" key="11">
    <source>
        <dbReference type="ARBA" id="ARBA00025182"/>
    </source>
</evidence>
<evidence type="ECO:0000256" key="8">
    <source>
        <dbReference type="ARBA" id="ARBA00022989"/>
    </source>
</evidence>
<dbReference type="InterPro" id="IPR004692">
    <property type="entry name" value="SecG"/>
</dbReference>
<dbReference type="PRINTS" id="PR01651">
    <property type="entry name" value="SECGEXPORT"/>
</dbReference>
<dbReference type="GO" id="GO:0065002">
    <property type="term" value="P:intracellular protein transmembrane transport"/>
    <property type="evidence" value="ECO:0007669"/>
    <property type="project" value="TreeGrafter"/>
</dbReference>
<dbReference type="Pfam" id="PF03840">
    <property type="entry name" value="SecG"/>
    <property type="match status" value="1"/>
</dbReference>
<protein>
    <recommendedName>
        <fullName evidence="3 12">Protein-export membrane protein SecG</fullName>
    </recommendedName>
</protein>
<feature type="transmembrane region" description="Helical" evidence="12">
    <location>
        <begin position="51"/>
        <end position="72"/>
    </location>
</feature>
<keyword evidence="5 12" id="KW-1003">Cell membrane</keyword>
<name>A0A6A8A1Y6_9HYPH</name>
<organism evidence="14 15">
    <name type="scientific">Endobacterium cereale</name>
    <dbReference type="NCBI Taxonomy" id="2663029"/>
    <lineage>
        <taxon>Bacteria</taxon>
        <taxon>Pseudomonadati</taxon>
        <taxon>Pseudomonadota</taxon>
        <taxon>Alphaproteobacteria</taxon>
        <taxon>Hyphomicrobiales</taxon>
        <taxon>Rhizobiaceae</taxon>
        <taxon>Endobacterium</taxon>
    </lineage>
</organism>
<evidence type="ECO:0000256" key="5">
    <source>
        <dbReference type="ARBA" id="ARBA00022475"/>
    </source>
</evidence>
<evidence type="ECO:0000256" key="13">
    <source>
        <dbReference type="SAM" id="MobiDB-lite"/>
    </source>
</evidence>
<comment type="subcellular location">
    <subcellularLocation>
        <location evidence="1 12">Cell membrane</location>
        <topology evidence="1 12">Multi-pass membrane protein</topology>
    </subcellularLocation>
</comment>
<dbReference type="GO" id="GO:0009306">
    <property type="term" value="P:protein secretion"/>
    <property type="evidence" value="ECO:0007669"/>
    <property type="project" value="UniProtKB-UniRule"/>
</dbReference>
<evidence type="ECO:0000256" key="9">
    <source>
        <dbReference type="ARBA" id="ARBA00023010"/>
    </source>
</evidence>
<feature type="region of interest" description="Disordered" evidence="13">
    <location>
        <begin position="80"/>
        <end position="146"/>
    </location>
</feature>
<evidence type="ECO:0000256" key="2">
    <source>
        <dbReference type="ARBA" id="ARBA00008445"/>
    </source>
</evidence>
<proteinExistence type="inferred from homology"/>
<reference evidence="14 15" key="1">
    <citation type="submission" date="2019-11" db="EMBL/GenBank/DDBJ databases">
        <title>Genome analysis of Rhizobacterium cereale a novel genus and species isolated from maize roots in North Spain.</title>
        <authorList>
            <person name="Menendez E."/>
            <person name="Flores-Felix J.D."/>
            <person name="Ramirez-Bahena M.-H."/>
            <person name="Igual J.M."/>
            <person name="Garcia-Fraile P."/>
            <person name="Peix A."/>
            <person name="Velazquez E."/>
        </authorList>
    </citation>
    <scope>NUCLEOTIDE SEQUENCE [LARGE SCALE GENOMIC DNA]</scope>
    <source>
        <strain evidence="14 15">RZME27</strain>
    </source>
</reference>
<evidence type="ECO:0000256" key="4">
    <source>
        <dbReference type="ARBA" id="ARBA00022448"/>
    </source>
</evidence>
<dbReference type="AlphaFoldDB" id="A0A6A8A1Y6"/>
<evidence type="ECO:0000313" key="15">
    <source>
        <dbReference type="Proteomes" id="UP000435138"/>
    </source>
</evidence>
<dbReference type="GO" id="GO:0005886">
    <property type="term" value="C:plasma membrane"/>
    <property type="evidence" value="ECO:0007669"/>
    <property type="project" value="UniProtKB-SubCell"/>
</dbReference>